<keyword evidence="4" id="KW-0732">Signal</keyword>
<gene>
    <name evidence="5" type="ORF">ANCDUO_14886</name>
</gene>
<dbReference type="AlphaFoldDB" id="A0A0C2G1Y7"/>
<accession>A0A0C2G1Y7</accession>
<dbReference type="Gene3D" id="2.60.40.3330">
    <property type="match status" value="1"/>
</dbReference>
<dbReference type="GO" id="GO:0005576">
    <property type="term" value="C:extracellular region"/>
    <property type="evidence" value="ECO:0007669"/>
    <property type="project" value="UniProtKB-SubCell"/>
</dbReference>
<evidence type="ECO:0000256" key="3">
    <source>
        <dbReference type="ARBA" id="ARBA00022525"/>
    </source>
</evidence>
<reference evidence="5 6" key="1">
    <citation type="submission" date="2013-12" db="EMBL/GenBank/DDBJ databases">
        <title>Draft genome of the parsitic nematode Ancylostoma duodenale.</title>
        <authorList>
            <person name="Mitreva M."/>
        </authorList>
    </citation>
    <scope>NUCLEOTIDE SEQUENCE [LARGE SCALE GENOMIC DNA]</scope>
    <source>
        <strain evidence="5 6">Zhejiang</strain>
    </source>
</reference>
<dbReference type="GO" id="GO:0009986">
    <property type="term" value="C:cell surface"/>
    <property type="evidence" value="ECO:0007669"/>
    <property type="project" value="InterPro"/>
</dbReference>
<dbReference type="PANTHER" id="PTHR21700:SF24">
    <property type="entry name" value="TRANSTHYRETIN-LIKE FAMILY PROTEIN"/>
    <property type="match status" value="1"/>
</dbReference>
<dbReference type="InterPro" id="IPR038479">
    <property type="entry name" value="Transthyretin-like_sf"/>
</dbReference>
<protein>
    <submittedName>
        <fullName evidence="5">Transthyretin-like family protein</fullName>
    </submittedName>
</protein>
<evidence type="ECO:0000313" key="6">
    <source>
        <dbReference type="Proteomes" id="UP000054047"/>
    </source>
</evidence>
<keyword evidence="3" id="KW-0964">Secreted</keyword>
<evidence type="ECO:0000256" key="1">
    <source>
        <dbReference type="ARBA" id="ARBA00004613"/>
    </source>
</evidence>
<evidence type="ECO:0000313" key="5">
    <source>
        <dbReference type="EMBL" id="KIH54965.1"/>
    </source>
</evidence>
<proteinExistence type="inferred from homology"/>
<evidence type="ECO:0000256" key="4">
    <source>
        <dbReference type="ARBA" id="ARBA00022729"/>
    </source>
</evidence>
<name>A0A0C2G1Y7_9BILA</name>
<keyword evidence="6" id="KW-1185">Reference proteome</keyword>
<sequence length="156" mass="17737">MWAMPMLRTPKDTILMRLVILLLLISSCYGLLWVIGWKQSVGVKGKLVCHGEPAEGVKVKLYEKEILLDRKLDQGKTDANGKFKLWGSAREISNIDPQLNIYHKCNYRGPCYKKLTIGIPSKYIVKGNKVDLDEYYDIGTLELSMKTKGQTIDCIN</sequence>
<dbReference type="Proteomes" id="UP000054047">
    <property type="component" value="Unassembled WGS sequence"/>
</dbReference>
<comment type="subcellular location">
    <subcellularLocation>
        <location evidence="1">Secreted</location>
    </subcellularLocation>
</comment>
<evidence type="ECO:0000256" key="2">
    <source>
        <dbReference type="ARBA" id="ARBA00010112"/>
    </source>
</evidence>
<comment type="similarity">
    <text evidence="2">Belongs to the nematode transthyretin-like family.</text>
</comment>
<dbReference type="EMBL" id="KN738158">
    <property type="protein sequence ID" value="KIH54965.1"/>
    <property type="molecule type" value="Genomic_DNA"/>
</dbReference>
<dbReference type="PANTHER" id="PTHR21700">
    <property type="entry name" value="TRANSTHYRETIN-LIKE FAMILY PROTEIN-RELATED"/>
    <property type="match status" value="1"/>
</dbReference>
<dbReference type="OrthoDB" id="5819678at2759"/>
<organism evidence="5 6">
    <name type="scientific">Ancylostoma duodenale</name>
    <dbReference type="NCBI Taxonomy" id="51022"/>
    <lineage>
        <taxon>Eukaryota</taxon>
        <taxon>Metazoa</taxon>
        <taxon>Ecdysozoa</taxon>
        <taxon>Nematoda</taxon>
        <taxon>Chromadorea</taxon>
        <taxon>Rhabditida</taxon>
        <taxon>Rhabditina</taxon>
        <taxon>Rhabditomorpha</taxon>
        <taxon>Strongyloidea</taxon>
        <taxon>Ancylostomatidae</taxon>
        <taxon>Ancylostomatinae</taxon>
        <taxon>Ancylostoma</taxon>
    </lineage>
</organism>
<dbReference type="Pfam" id="PF01060">
    <property type="entry name" value="TTR-52"/>
    <property type="match status" value="1"/>
</dbReference>
<dbReference type="InterPro" id="IPR001534">
    <property type="entry name" value="Transthyretin-like"/>
</dbReference>